<organism evidence="1 2">
    <name type="scientific">Cephalotus follicularis</name>
    <name type="common">Albany pitcher plant</name>
    <dbReference type="NCBI Taxonomy" id="3775"/>
    <lineage>
        <taxon>Eukaryota</taxon>
        <taxon>Viridiplantae</taxon>
        <taxon>Streptophyta</taxon>
        <taxon>Embryophyta</taxon>
        <taxon>Tracheophyta</taxon>
        <taxon>Spermatophyta</taxon>
        <taxon>Magnoliopsida</taxon>
        <taxon>eudicotyledons</taxon>
        <taxon>Gunneridae</taxon>
        <taxon>Pentapetalae</taxon>
        <taxon>rosids</taxon>
        <taxon>fabids</taxon>
        <taxon>Oxalidales</taxon>
        <taxon>Cephalotaceae</taxon>
        <taxon>Cephalotus</taxon>
    </lineage>
</organism>
<dbReference type="InterPro" id="IPR040256">
    <property type="entry name" value="At4g02000-like"/>
</dbReference>
<protein>
    <submittedName>
        <fullName evidence="1">Zf-CCHC_4 domain-containing protein</fullName>
    </submittedName>
</protein>
<dbReference type="PANTHER" id="PTHR31286:SF99">
    <property type="entry name" value="DUF4283 DOMAIN-CONTAINING PROTEIN"/>
    <property type="match status" value="1"/>
</dbReference>
<dbReference type="Proteomes" id="UP000187406">
    <property type="component" value="Unassembled WGS sequence"/>
</dbReference>
<proteinExistence type="predicted"/>
<reference evidence="2" key="1">
    <citation type="submission" date="2016-04" db="EMBL/GenBank/DDBJ databases">
        <title>Cephalotus genome sequencing.</title>
        <authorList>
            <person name="Fukushima K."/>
            <person name="Hasebe M."/>
            <person name="Fang X."/>
        </authorList>
    </citation>
    <scope>NUCLEOTIDE SEQUENCE [LARGE SCALE GENOMIC DNA]</scope>
    <source>
        <strain evidence="2">cv. St1</strain>
    </source>
</reference>
<evidence type="ECO:0000313" key="2">
    <source>
        <dbReference type="Proteomes" id="UP000187406"/>
    </source>
</evidence>
<evidence type="ECO:0000313" key="1">
    <source>
        <dbReference type="EMBL" id="GAV73067.1"/>
    </source>
</evidence>
<dbReference type="AlphaFoldDB" id="A0A1Q3BYM7"/>
<sequence>MLEGVWGIFARLCIQIYASKPLVSRIRIGSFLQLVQYEDIKSICFGCECIGHKKDSCPLMVKDFGSPAKVKVLNPSLPTVNSGLTDGKRSEAFGSWMFMEKRPRKKGVLLGTMAQGNGRKTNYGN</sequence>
<dbReference type="InParanoid" id="A0A1Q3BYM7"/>
<keyword evidence="2" id="KW-1185">Reference proteome</keyword>
<dbReference type="PANTHER" id="PTHR31286">
    <property type="entry name" value="GLYCINE-RICH CELL WALL STRUCTURAL PROTEIN 1.8-LIKE"/>
    <property type="match status" value="1"/>
</dbReference>
<comment type="caution">
    <text evidence="1">The sequence shown here is derived from an EMBL/GenBank/DDBJ whole genome shotgun (WGS) entry which is preliminary data.</text>
</comment>
<dbReference type="OrthoDB" id="1096772at2759"/>
<accession>A0A1Q3BYM7</accession>
<name>A0A1Q3BYM7_CEPFO</name>
<dbReference type="EMBL" id="BDDD01001070">
    <property type="protein sequence ID" value="GAV73067.1"/>
    <property type="molecule type" value="Genomic_DNA"/>
</dbReference>
<gene>
    <name evidence="1" type="ORF">CFOL_v3_16554</name>
</gene>